<reference evidence="1" key="1">
    <citation type="journal article" date="2014" name="Int. J. Syst. Evol. Microbiol.">
        <title>Complete genome sequence of Corynebacterium casei LMG S-19264T (=DSM 44701T), isolated from a smear-ripened cheese.</title>
        <authorList>
            <consortium name="US DOE Joint Genome Institute (JGI-PGF)"/>
            <person name="Walter F."/>
            <person name="Albersmeier A."/>
            <person name="Kalinowski J."/>
            <person name="Ruckert C."/>
        </authorList>
    </citation>
    <scope>NUCLEOTIDE SEQUENCE</scope>
    <source>
        <strain evidence="1">CGMCC 1.15367</strain>
    </source>
</reference>
<reference evidence="1" key="2">
    <citation type="submission" date="2020-09" db="EMBL/GenBank/DDBJ databases">
        <authorList>
            <person name="Sun Q."/>
            <person name="Zhou Y."/>
        </authorList>
    </citation>
    <scope>NUCLEOTIDE SEQUENCE</scope>
    <source>
        <strain evidence="1">CGMCC 1.15367</strain>
    </source>
</reference>
<proteinExistence type="predicted"/>
<name>A0A916ZH89_9HYPH</name>
<dbReference type="AlphaFoldDB" id="A0A916ZH89"/>
<organism evidence="1 2">
    <name type="scientific">Aureimonas endophytica</name>
    <dbReference type="NCBI Taxonomy" id="2027858"/>
    <lineage>
        <taxon>Bacteria</taxon>
        <taxon>Pseudomonadati</taxon>
        <taxon>Pseudomonadota</taxon>
        <taxon>Alphaproteobacteria</taxon>
        <taxon>Hyphomicrobiales</taxon>
        <taxon>Aurantimonadaceae</taxon>
        <taxon>Aureimonas</taxon>
    </lineage>
</organism>
<dbReference type="EMBL" id="BMIQ01000002">
    <property type="protein sequence ID" value="GGD95729.1"/>
    <property type="molecule type" value="Genomic_DNA"/>
</dbReference>
<evidence type="ECO:0000313" key="1">
    <source>
        <dbReference type="EMBL" id="GGD95729.1"/>
    </source>
</evidence>
<accession>A0A916ZH89</accession>
<keyword evidence="2" id="KW-1185">Reference proteome</keyword>
<gene>
    <name evidence="1" type="ORF">GCM10011390_13130</name>
</gene>
<evidence type="ECO:0000313" key="2">
    <source>
        <dbReference type="Proteomes" id="UP000644699"/>
    </source>
</evidence>
<dbReference type="Proteomes" id="UP000644699">
    <property type="component" value="Unassembled WGS sequence"/>
</dbReference>
<protein>
    <submittedName>
        <fullName evidence="1">Uncharacterized protein</fullName>
    </submittedName>
</protein>
<comment type="caution">
    <text evidence="1">The sequence shown here is derived from an EMBL/GenBank/DDBJ whole genome shotgun (WGS) entry which is preliminary data.</text>
</comment>
<sequence>MARLPVGRAERFRPPRRVPDGIERAFLVEKLRAGLDGQLVLLRAPAGYGKTELLAGAFHGL</sequence>